<feature type="compositionally biased region" description="Gly residues" evidence="1">
    <location>
        <begin position="1"/>
        <end position="11"/>
    </location>
</feature>
<evidence type="ECO:0000313" key="2">
    <source>
        <dbReference type="EMBL" id="GAA4227903.1"/>
    </source>
</evidence>
<sequence>MVVVEPGGGPDSVGSVEPEGQGVDEGAGFGAARHIDGLILVLLREMPLLSLSTSFLSGSPQAWLGTCPKGPRKLTVPFIDADIRDGDVIPVLGGALRR</sequence>
<evidence type="ECO:0000256" key="1">
    <source>
        <dbReference type="SAM" id="MobiDB-lite"/>
    </source>
</evidence>
<organism evidence="2 3">
    <name type="scientific">Actinomadura meridiana</name>
    <dbReference type="NCBI Taxonomy" id="559626"/>
    <lineage>
        <taxon>Bacteria</taxon>
        <taxon>Bacillati</taxon>
        <taxon>Actinomycetota</taxon>
        <taxon>Actinomycetes</taxon>
        <taxon>Streptosporangiales</taxon>
        <taxon>Thermomonosporaceae</taxon>
        <taxon>Actinomadura</taxon>
    </lineage>
</organism>
<accession>A0ABP8BW66</accession>
<keyword evidence="3" id="KW-1185">Reference proteome</keyword>
<dbReference type="EMBL" id="BAABAS010000004">
    <property type="protein sequence ID" value="GAA4227903.1"/>
    <property type="molecule type" value="Genomic_DNA"/>
</dbReference>
<gene>
    <name evidence="2" type="ORF">GCM10022254_16710</name>
</gene>
<proteinExistence type="predicted"/>
<feature type="region of interest" description="Disordered" evidence="1">
    <location>
        <begin position="1"/>
        <end position="27"/>
    </location>
</feature>
<comment type="caution">
    <text evidence="2">The sequence shown here is derived from an EMBL/GenBank/DDBJ whole genome shotgun (WGS) entry which is preliminary data.</text>
</comment>
<protein>
    <submittedName>
        <fullName evidence="2">Uncharacterized protein</fullName>
    </submittedName>
</protein>
<reference evidence="3" key="1">
    <citation type="journal article" date="2019" name="Int. J. Syst. Evol. Microbiol.">
        <title>The Global Catalogue of Microorganisms (GCM) 10K type strain sequencing project: providing services to taxonomists for standard genome sequencing and annotation.</title>
        <authorList>
            <consortium name="The Broad Institute Genomics Platform"/>
            <consortium name="The Broad Institute Genome Sequencing Center for Infectious Disease"/>
            <person name="Wu L."/>
            <person name="Ma J."/>
        </authorList>
    </citation>
    <scope>NUCLEOTIDE SEQUENCE [LARGE SCALE GENOMIC DNA]</scope>
    <source>
        <strain evidence="3">JCM 17440</strain>
    </source>
</reference>
<evidence type="ECO:0000313" key="3">
    <source>
        <dbReference type="Proteomes" id="UP001501710"/>
    </source>
</evidence>
<dbReference type="Proteomes" id="UP001501710">
    <property type="component" value="Unassembled WGS sequence"/>
</dbReference>
<name>A0ABP8BW66_9ACTN</name>